<evidence type="ECO:0000313" key="10">
    <source>
        <dbReference type="EMBL" id="PKU81537.1"/>
    </source>
</evidence>
<keyword evidence="3 8" id="KW-0560">Oxidoreductase</keyword>
<dbReference type="EMBL" id="KZ502235">
    <property type="protein sequence ID" value="PKU81537.1"/>
    <property type="molecule type" value="Genomic_DNA"/>
</dbReference>
<evidence type="ECO:0000256" key="8">
    <source>
        <dbReference type="RuleBase" id="RU003682"/>
    </source>
</evidence>
<evidence type="ECO:0000256" key="3">
    <source>
        <dbReference type="ARBA" id="ARBA00023002"/>
    </source>
</evidence>
<evidence type="ECO:0000256" key="6">
    <source>
        <dbReference type="ARBA" id="ARBA00074102"/>
    </source>
</evidence>
<dbReference type="PANTHER" id="PTHR47990">
    <property type="entry name" value="2-OXOGLUTARATE (2OG) AND FE(II)-DEPENDENT OXYGENASE SUPERFAMILY PROTEIN-RELATED"/>
    <property type="match status" value="1"/>
</dbReference>
<dbReference type="Proteomes" id="UP000233837">
    <property type="component" value="Unassembled WGS sequence"/>
</dbReference>
<evidence type="ECO:0000256" key="7">
    <source>
        <dbReference type="ARBA" id="ARBA00076740"/>
    </source>
</evidence>
<name>A0A2I0X0Y1_9ASPA</name>
<dbReference type="FunFam" id="2.60.120.330:FF:000017">
    <property type="entry name" value="2-oxoglutarate-dependent dioxygenase DAO"/>
    <property type="match status" value="1"/>
</dbReference>
<dbReference type="Pfam" id="PF14226">
    <property type="entry name" value="DIOX_N"/>
    <property type="match status" value="1"/>
</dbReference>
<keyword evidence="10" id="KW-0223">Dioxygenase</keyword>
<dbReference type="InterPro" id="IPR044861">
    <property type="entry name" value="IPNS-like_FE2OG_OXY"/>
</dbReference>
<gene>
    <name evidence="10" type="primary">GA3OX4</name>
    <name evidence="10" type="ORF">MA16_Dca007644</name>
</gene>
<keyword evidence="11" id="KW-1185">Reference proteome</keyword>
<dbReference type="OrthoDB" id="288590at2759"/>
<organism evidence="10 11">
    <name type="scientific">Dendrobium catenatum</name>
    <dbReference type="NCBI Taxonomy" id="906689"/>
    <lineage>
        <taxon>Eukaryota</taxon>
        <taxon>Viridiplantae</taxon>
        <taxon>Streptophyta</taxon>
        <taxon>Embryophyta</taxon>
        <taxon>Tracheophyta</taxon>
        <taxon>Spermatophyta</taxon>
        <taxon>Magnoliopsida</taxon>
        <taxon>Liliopsida</taxon>
        <taxon>Asparagales</taxon>
        <taxon>Orchidaceae</taxon>
        <taxon>Epidendroideae</taxon>
        <taxon>Malaxideae</taxon>
        <taxon>Dendrobiinae</taxon>
        <taxon>Dendrobium</taxon>
    </lineage>
</organism>
<keyword evidence="4 8" id="KW-0408">Iron</keyword>
<evidence type="ECO:0000313" key="11">
    <source>
        <dbReference type="Proteomes" id="UP000233837"/>
    </source>
</evidence>
<reference evidence="10 11" key="1">
    <citation type="journal article" date="2016" name="Sci. Rep.">
        <title>The Dendrobium catenatum Lindl. genome sequence provides insights into polysaccharide synthase, floral development and adaptive evolution.</title>
        <authorList>
            <person name="Zhang G.Q."/>
            <person name="Xu Q."/>
            <person name="Bian C."/>
            <person name="Tsai W.C."/>
            <person name="Yeh C.M."/>
            <person name="Liu K.W."/>
            <person name="Yoshida K."/>
            <person name="Zhang L.S."/>
            <person name="Chang S.B."/>
            <person name="Chen F."/>
            <person name="Shi Y."/>
            <person name="Su Y.Y."/>
            <person name="Zhang Y.Q."/>
            <person name="Chen L.J."/>
            <person name="Yin Y."/>
            <person name="Lin M."/>
            <person name="Huang H."/>
            <person name="Deng H."/>
            <person name="Wang Z.W."/>
            <person name="Zhu S.L."/>
            <person name="Zhao X."/>
            <person name="Deng C."/>
            <person name="Niu S.C."/>
            <person name="Huang J."/>
            <person name="Wang M."/>
            <person name="Liu G.H."/>
            <person name="Yang H.J."/>
            <person name="Xiao X.J."/>
            <person name="Hsiao Y.Y."/>
            <person name="Wu W.L."/>
            <person name="Chen Y.Y."/>
            <person name="Mitsuda N."/>
            <person name="Ohme-Takagi M."/>
            <person name="Luo Y.B."/>
            <person name="Van de Peer Y."/>
            <person name="Liu Z.J."/>
        </authorList>
    </citation>
    <scope>NUCLEOTIDE SEQUENCE [LARGE SCALE GENOMIC DNA]</scope>
    <source>
        <tissue evidence="10">The whole plant</tissue>
    </source>
</reference>
<comment type="cofactor">
    <cofactor evidence="1">
        <name>L-ascorbate</name>
        <dbReference type="ChEBI" id="CHEBI:38290"/>
    </cofactor>
</comment>
<dbReference type="SUPFAM" id="SSF51197">
    <property type="entry name" value="Clavaminate synthase-like"/>
    <property type="match status" value="1"/>
</dbReference>
<dbReference type="Pfam" id="PF03171">
    <property type="entry name" value="2OG-FeII_Oxy"/>
    <property type="match status" value="1"/>
</dbReference>
<evidence type="ECO:0000256" key="5">
    <source>
        <dbReference type="ARBA" id="ARBA00054658"/>
    </source>
</evidence>
<dbReference type="GO" id="GO:0046872">
    <property type="term" value="F:metal ion binding"/>
    <property type="evidence" value="ECO:0007669"/>
    <property type="project" value="UniProtKB-KW"/>
</dbReference>
<dbReference type="Gene3D" id="2.60.120.330">
    <property type="entry name" value="B-lactam Antibiotic, Isopenicillin N Synthase, Chain"/>
    <property type="match status" value="1"/>
</dbReference>
<comment type="function">
    <text evidence="5">2-oxoglutarate-dependent dioxygenase essential for auxin catabolism and maintenance of auxin homeostasis in reproductive organs. Catalyzes the irreversible oxidation of indole-3-acetic acid (IAA) to the biologically inactive 2-oxoindole-3-acetic acid (OxIAA).</text>
</comment>
<reference evidence="10 11" key="2">
    <citation type="journal article" date="2017" name="Nature">
        <title>The Apostasia genome and the evolution of orchids.</title>
        <authorList>
            <person name="Zhang G.Q."/>
            <person name="Liu K.W."/>
            <person name="Li Z."/>
            <person name="Lohaus R."/>
            <person name="Hsiao Y.Y."/>
            <person name="Niu S.C."/>
            <person name="Wang J.Y."/>
            <person name="Lin Y.C."/>
            <person name="Xu Q."/>
            <person name="Chen L.J."/>
            <person name="Yoshida K."/>
            <person name="Fujiwara S."/>
            <person name="Wang Z.W."/>
            <person name="Zhang Y.Q."/>
            <person name="Mitsuda N."/>
            <person name="Wang M."/>
            <person name="Liu G.H."/>
            <person name="Pecoraro L."/>
            <person name="Huang H.X."/>
            <person name="Xiao X.J."/>
            <person name="Lin M."/>
            <person name="Wu X.Y."/>
            <person name="Wu W.L."/>
            <person name="Chen Y.Y."/>
            <person name="Chang S.B."/>
            <person name="Sakamoto S."/>
            <person name="Ohme-Takagi M."/>
            <person name="Yagi M."/>
            <person name="Zeng S.J."/>
            <person name="Shen C.Y."/>
            <person name="Yeh C.M."/>
            <person name="Luo Y.B."/>
            <person name="Tsai W.C."/>
            <person name="Van de Peer Y."/>
            <person name="Liu Z.J."/>
        </authorList>
    </citation>
    <scope>NUCLEOTIDE SEQUENCE [LARGE SCALE GENOMIC DNA]</scope>
    <source>
        <tissue evidence="10">The whole plant</tissue>
    </source>
</reference>
<dbReference type="InterPro" id="IPR005123">
    <property type="entry name" value="Oxoglu/Fe-dep_dioxygenase_dom"/>
</dbReference>
<keyword evidence="2 8" id="KW-0479">Metal-binding</keyword>
<sequence length="305" mass="33716">MQENTISVPVIDLTDFPSERSKLAAASTVLGCFRVVNHGIPEAMRADMKAAVRSLFEISAEAKLRNVEIIPGSGYMPPSTRNPFYEAFGLYNAASTSDVRAFCSLLEASPFHQEIISSYASKLHDLIVDIASKLADSLGLVGYSFQDWPCQFRLNKYNFTNETVGFPGVQIHTDSGFLTVLQEDESVGGLEIMDSTGNFMVVDPVPGTFLVNLGDIAKVWSNGRLHNIKHRVQCKEALPRISIALFMLAPKDDMVEPQQDFIDFEHPRLYQTFLFKEYRKLRLSPGASAGEALSLLAADQATVKV</sequence>
<evidence type="ECO:0000256" key="1">
    <source>
        <dbReference type="ARBA" id="ARBA00001961"/>
    </source>
</evidence>
<evidence type="ECO:0000256" key="2">
    <source>
        <dbReference type="ARBA" id="ARBA00022723"/>
    </source>
</evidence>
<accession>A0A2I0X0Y1</accession>
<dbReference type="GO" id="GO:0051213">
    <property type="term" value="F:dioxygenase activity"/>
    <property type="evidence" value="ECO:0007669"/>
    <property type="project" value="UniProtKB-KW"/>
</dbReference>
<dbReference type="InterPro" id="IPR027443">
    <property type="entry name" value="IPNS-like_sf"/>
</dbReference>
<evidence type="ECO:0000256" key="4">
    <source>
        <dbReference type="ARBA" id="ARBA00023004"/>
    </source>
</evidence>
<feature type="domain" description="Fe2OG dioxygenase" evidence="9">
    <location>
        <begin position="148"/>
        <end position="249"/>
    </location>
</feature>
<proteinExistence type="inferred from homology"/>
<dbReference type="AlphaFoldDB" id="A0A2I0X0Y1"/>
<protein>
    <recommendedName>
        <fullName evidence="6">2-oxoglutarate-dependent dioxygenase DAO</fullName>
    </recommendedName>
    <alternativeName>
        <fullName evidence="7">Protein DIOXYGENASE FOR AUXIN OXIDATION</fullName>
    </alternativeName>
</protein>
<evidence type="ECO:0000259" key="9">
    <source>
        <dbReference type="PROSITE" id="PS51471"/>
    </source>
</evidence>
<dbReference type="InterPro" id="IPR050231">
    <property type="entry name" value="Iron_ascorbate_oxido_reductase"/>
</dbReference>
<dbReference type="InterPro" id="IPR026992">
    <property type="entry name" value="DIOX_N"/>
</dbReference>
<dbReference type="STRING" id="906689.A0A2I0X0Y1"/>
<comment type="similarity">
    <text evidence="8">Belongs to the iron/ascorbate-dependent oxidoreductase family.</text>
</comment>
<dbReference type="PROSITE" id="PS51471">
    <property type="entry name" value="FE2OG_OXY"/>
    <property type="match status" value="1"/>
</dbReference>